<reference evidence="2 3" key="2">
    <citation type="journal article" date="2013" name="Environ. Sci. Technol.">
        <title>The 4-tert-butylphenol-utilizing bacterium Sphingobium fuliginis OMI can degrade bisphenols via phenolic ring hydroxylation and meta-cleavage pathway.</title>
        <authorList>
            <person name="Ogata Y."/>
            <person name="Goda S."/>
            <person name="Toyama T."/>
            <person name="Sei K."/>
            <person name="Ike M."/>
        </authorList>
    </citation>
    <scope>NUCLEOTIDE SEQUENCE [LARGE SCALE GENOMIC DNA]</scope>
    <source>
        <strain evidence="2 3">OMI</strain>
    </source>
</reference>
<evidence type="ECO:0000313" key="3">
    <source>
        <dbReference type="Proteomes" id="UP000221538"/>
    </source>
</evidence>
<sequence length="448" mass="49813">MTPIAVRYILRSCKVKSADLGLCHSHQIGGRMTIFDPTRPRPERLPSPSFADAMLMDVARRVQLSPTKHDEAQQHFEALCSYVDRPGSPLEDKVIACYPGGSFATGTAIASSVSKDQHDVDVVMELDVPTNSNPETILNLLFEAINAEPGSRYHGRVVRNSRCVTVEYDDGVRVDLMPIARLDAAPEKAGHLFHFKRQPPESYHKPVNPWGFADHFNAQTAYDPVFAAIFESRSLADGRTVAKADVDPLPDRVPLSEKAARVVALQLIKRNRDVRYRNRSKRKPPSVVLAALALEVPPTGAGLLEEVVSISRYIARRLQEQSAHNLCIDVRNPAYVPDVFTDRWPTALPDQNEYVRDLEYLVRQLVRLRTENISLTETNTILDDLFGETAAKYAIKEHMDRSRAAMEKGAMRFGPTGRVHAGVTAAAVATYCTPARASTNMGGEWFLD</sequence>
<dbReference type="Proteomes" id="UP000221538">
    <property type="component" value="Unassembled WGS sequence"/>
</dbReference>
<dbReference type="GO" id="GO:0051607">
    <property type="term" value="P:defense response to virus"/>
    <property type="evidence" value="ECO:0007669"/>
    <property type="project" value="UniProtKB-KW"/>
</dbReference>
<dbReference type="CDD" id="cd05400">
    <property type="entry name" value="NT_2-5OAS_ClassI-CCAase"/>
    <property type="match status" value="1"/>
</dbReference>
<evidence type="ECO:0008006" key="4">
    <source>
        <dbReference type="Google" id="ProtNLM"/>
    </source>
</evidence>
<evidence type="ECO:0000256" key="1">
    <source>
        <dbReference type="ARBA" id="ARBA00023118"/>
    </source>
</evidence>
<dbReference type="SUPFAM" id="SSF81301">
    <property type="entry name" value="Nucleotidyltransferase"/>
    <property type="match status" value="1"/>
</dbReference>
<organism evidence="2 3">
    <name type="scientific">Sphingobium fuliginis (strain ATCC 27551)</name>
    <dbReference type="NCBI Taxonomy" id="336203"/>
    <lineage>
        <taxon>Bacteria</taxon>
        <taxon>Pseudomonadati</taxon>
        <taxon>Pseudomonadota</taxon>
        <taxon>Alphaproteobacteria</taxon>
        <taxon>Sphingomonadales</taxon>
        <taxon>Sphingomonadaceae</taxon>
        <taxon>Sphingobium</taxon>
    </lineage>
</organism>
<dbReference type="InterPro" id="IPR006116">
    <property type="entry name" value="NT_2-5OAS_ClassI-CCAase"/>
</dbReference>
<name>A0A292YXN4_SPHSA</name>
<reference evidence="2 3" key="1">
    <citation type="journal article" date="2013" name="Biodegradation">
        <title>Occurrence of 4-tert-butylphenol (4-t-BP) biodegradation in an aquatic sample caused by the presence of Spirodela polyrrhiza and isolation of a 4-t-BP-utilizing bacterium.</title>
        <authorList>
            <person name="Ogata Y."/>
            <person name="Toyama T."/>
            <person name="Yu N."/>
            <person name="Wang X."/>
            <person name="Sei K."/>
            <person name="Ike M."/>
        </authorList>
    </citation>
    <scope>NUCLEOTIDE SEQUENCE [LARGE SCALE GENOMIC DNA]</scope>
    <source>
        <strain evidence="2 3">OMI</strain>
    </source>
</reference>
<dbReference type="AlphaFoldDB" id="A0A292YXN4"/>
<dbReference type="Pfam" id="PF18144">
    <property type="entry name" value="SMODS"/>
    <property type="match status" value="1"/>
</dbReference>
<dbReference type="InterPro" id="IPR043519">
    <property type="entry name" value="NT_sf"/>
</dbReference>
<proteinExistence type="predicted"/>
<dbReference type="EMBL" id="BEWI01000030">
    <property type="protein sequence ID" value="GAY19922.1"/>
    <property type="molecule type" value="Genomic_DNA"/>
</dbReference>
<dbReference type="GO" id="GO:0016779">
    <property type="term" value="F:nucleotidyltransferase activity"/>
    <property type="evidence" value="ECO:0007669"/>
    <property type="project" value="InterPro"/>
</dbReference>
<comment type="caution">
    <text evidence="2">The sequence shown here is derived from an EMBL/GenBank/DDBJ whole genome shotgun (WGS) entry which is preliminary data.</text>
</comment>
<gene>
    <name evidence="2" type="ORF">SFOMI_0444</name>
</gene>
<protein>
    <recommendedName>
        <fullName evidence="4">Nucleotidyltransferase</fullName>
    </recommendedName>
</protein>
<keyword evidence="1" id="KW-0051">Antiviral defense</keyword>
<evidence type="ECO:0000313" key="2">
    <source>
        <dbReference type="EMBL" id="GAY19922.1"/>
    </source>
</evidence>
<accession>A0A292YXN4</accession>